<feature type="chain" id="PRO_5045783446" evidence="1">
    <location>
        <begin position="25"/>
        <end position="153"/>
    </location>
</feature>
<dbReference type="PROSITE" id="PS51257">
    <property type="entry name" value="PROKAR_LIPOPROTEIN"/>
    <property type="match status" value="1"/>
</dbReference>
<dbReference type="EMBL" id="BAAALF010000098">
    <property type="protein sequence ID" value="GAA1252043.1"/>
    <property type="molecule type" value="Genomic_DNA"/>
</dbReference>
<organism evidence="2 3">
    <name type="scientific">Kitasatospora nipponensis</name>
    <dbReference type="NCBI Taxonomy" id="258049"/>
    <lineage>
        <taxon>Bacteria</taxon>
        <taxon>Bacillati</taxon>
        <taxon>Actinomycetota</taxon>
        <taxon>Actinomycetes</taxon>
        <taxon>Kitasatosporales</taxon>
        <taxon>Streptomycetaceae</taxon>
        <taxon>Kitasatospora</taxon>
    </lineage>
</organism>
<dbReference type="Proteomes" id="UP001500037">
    <property type="component" value="Unassembled WGS sequence"/>
</dbReference>
<keyword evidence="3" id="KW-1185">Reference proteome</keyword>
<sequence length="153" mass="15075">MKSTPLRRAVALVCGALLGTAALTACGSQVTGSSAPGPAVSASQAAPVVLDEHADHTTVRLGVGATVRVELHSTYWSQATSSAPGLLEPTAAAPSPSTAPTCRPGAGCGTVSGAFVARAAGSVQLTAQRSSCGEAKPCAPDQQTFTVTVEISS</sequence>
<evidence type="ECO:0000313" key="2">
    <source>
        <dbReference type="EMBL" id="GAA1252043.1"/>
    </source>
</evidence>
<feature type="signal peptide" evidence="1">
    <location>
        <begin position="1"/>
        <end position="24"/>
    </location>
</feature>
<gene>
    <name evidence="2" type="ORF">GCM10009665_48480</name>
</gene>
<evidence type="ECO:0000313" key="3">
    <source>
        <dbReference type="Proteomes" id="UP001500037"/>
    </source>
</evidence>
<proteinExistence type="predicted"/>
<name>A0ABN1WKA3_9ACTN</name>
<dbReference type="RefSeq" id="WP_344444057.1">
    <property type="nucleotide sequence ID" value="NZ_BAAALF010000098.1"/>
</dbReference>
<evidence type="ECO:0000256" key="1">
    <source>
        <dbReference type="SAM" id="SignalP"/>
    </source>
</evidence>
<accession>A0ABN1WKA3</accession>
<comment type="caution">
    <text evidence="2">The sequence shown here is derived from an EMBL/GenBank/DDBJ whole genome shotgun (WGS) entry which is preliminary data.</text>
</comment>
<reference evidence="2 3" key="1">
    <citation type="journal article" date="2019" name="Int. J. Syst. Evol. Microbiol.">
        <title>The Global Catalogue of Microorganisms (GCM) 10K type strain sequencing project: providing services to taxonomists for standard genome sequencing and annotation.</title>
        <authorList>
            <consortium name="The Broad Institute Genomics Platform"/>
            <consortium name="The Broad Institute Genome Sequencing Center for Infectious Disease"/>
            <person name="Wu L."/>
            <person name="Ma J."/>
        </authorList>
    </citation>
    <scope>NUCLEOTIDE SEQUENCE [LARGE SCALE GENOMIC DNA]</scope>
    <source>
        <strain evidence="2 3">JCM 13004</strain>
    </source>
</reference>
<protein>
    <submittedName>
        <fullName evidence="2">Uncharacterized protein</fullName>
    </submittedName>
</protein>
<keyword evidence="1" id="KW-0732">Signal</keyword>